<evidence type="ECO:0000313" key="10">
    <source>
        <dbReference type="RefSeq" id="XP_026093922.1"/>
    </source>
</evidence>
<evidence type="ECO:0000259" key="8">
    <source>
        <dbReference type="PROSITE" id="PS50950"/>
    </source>
</evidence>
<keyword evidence="7" id="KW-0175">Coiled coil</keyword>
<evidence type="ECO:0000256" key="5">
    <source>
        <dbReference type="ARBA" id="ARBA00023125"/>
    </source>
</evidence>
<name>A0A6P6MC53_CARAU</name>
<dbReference type="SMART" id="SM00692">
    <property type="entry name" value="DM3"/>
    <property type="match status" value="1"/>
</dbReference>
<keyword evidence="3 6" id="KW-0863">Zinc-finger</keyword>
<evidence type="ECO:0000256" key="7">
    <source>
        <dbReference type="SAM" id="Coils"/>
    </source>
</evidence>
<dbReference type="AlphaFoldDB" id="A0A6P6MC53"/>
<dbReference type="InterPro" id="IPR027806">
    <property type="entry name" value="HARBI1_dom"/>
</dbReference>
<dbReference type="KEGG" id="caua:113066278"/>
<dbReference type="Pfam" id="PF13359">
    <property type="entry name" value="DDE_Tnp_4"/>
    <property type="match status" value="1"/>
</dbReference>
<evidence type="ECO:0000256" key="1">
    <source>
        <dbReference type="ARBA" id="ARBA00001968"/>
    </source>
</evidence>
<keyword evidence="5 6" id="KW-0238">DNA-binding</keyword>
<sequence length="481" mass="56078">MEKKVFRYQKLMRPRSEHCCVPLCVVSARYNSTVSFHSFPVEEDLRKKWLVQIRRDDFQVNKNTKVCSVHFRSDDFMEGARLKRLKKGVFPTLFEWNHYQEQPPRLSVWERRERPLTPDPDSDAEQEDMDFDVESTGHDYCSVPEAAAVDMVLHENEELKREIEDVRKQLEQTKMMHRFGLSRFAGSDEDIRFYTRFATYNHLMAFWELIEPATHRMIRVTNSKVFKEPGNTRALPAIDEFFLFLMHLALGLKQKDLGHRFQVHQTTVSRIITTWANFLYFVLGSVCIWMPKEKVRAHLPEEFHQFRDTQVILDYTEIRCQTPSSLLLQSEVFSNYKSHCTFKALVGMAPHDAITFVSALYAGSISDRELFKQSGIINLLTPDMAIMVDKGFLIDSLVPCKIHRPVFLTNGKQMSADEVTHTQSVARLRVHVERLIRRVKEHKLFDTIIPLSISGSINQLFTVACLLVNYQCGPLVKTWSH</sequence>
<dbReference type="GO" id="GO:0008270">
    <property type="term" value="F:zinc ion binding"/>
    <property type="evidence" value="ECO:0007669"/>
    <property type="project" value="UniProtKB-KW"/>
</dbReference>
<feature type="domain" description="THAP-type" evidence="8">
    <location>
        <begin position="13"/>
        <end position="94"/>
    </location>
</feature>
<dbReference type="OrthoDB" id="10020990at2759"/>
<dbReference type="InterPro" id="IPR006612">
    <property type="entry name" value="THAP_Znf"/>
</dbReference>
<dbReference type="InterPro" id="IPR038441">
    <property type="entry name" value="THAP_Znf_sf"/>
</dbReference>
<dbReference type="PROSITE" id="PS50950">
    <property type="entry name" value="ZF_THAP"/>
    <property type="match status" value="1"/>
</dbReference>
<protein>
    <submittedName>
        <fullName evidence="10">Uncharacterized protein LOC113066278</fullName>
    </submittedName>
</protein>
<evidence type="ECO:0000313" key="9">
    <source>
        <dbReference type="Proteomes" id="UP000515129"/>
    </source>
</evidence>
<feature type="coiled-coil region" evidence="7">
    <location>
        <begin position="149"/>
        <end position="176"/>
    </location>
</feature>
<dbReference type="Pfam" id="PF05485">
    <property type="entry name" value="THAP"/>
    <property type="match status" value="1"/>
</dbReference>
<dbReference type="InterPro" id="IPR027805">
    <property type="entry name" value="Transposase_HTH_dom"/>
</dbReference>
<dbReference type="GO" id="GO:0003677">
    <property type="term" value="F:DNA binding"/>
    <property type="evidence" value="ECO:0007669"/>
    <property type="project" value="UniProtKB-UniRule"/>
</dbReference>
<dbReference type="PANTHER" id="PTHR23080">
    <property type="entry name" value="THAP DOMAIN PROTEIN"/>
    <property type="match status" value="1"/>
</dbReference>
<dbReference type="SUPFAM" id="SSF57716">
    <property type="entry name" value="Glucocorticoid receptor-like (DNA-binding domain)"/>
    <property type="match status" value="1"/>
</dbReference>
<keyword evidence="4" id="KW-0862">Zinc</keyword>
<proteinExistence type="predicted"/>
<keyword evidence="9" id="KW-1185">Reference proteome</keyword>
<dbReference type="RefSeq" id="XP_026093922.1">
    <property type="nucleotide sequence ID" value="XM_026238137.1"/>
</dbReference>
<dbReference type="SMART" id="SM00980">
    <property type="entry name" value="THAP"/>
    <property type="match status" value="1"/>
</dbReference>
<evidence type="ECO:0000256" key="4">
    <source>
        <dbReference type="ARBA" id="ARBA00022833"/>
    </source>
</evidence>
<keyword evidence="2" id="KW-0479">Metal-binding</keyword>
<evidence type="ECO:0000256" key="2">
    <source>
        <dbReference type="ARBA" id="ARBA00022723"/>
    </source>
</evidence>
<gene>
    <name evidence="10" type="primary">LOC113066278</name>
</gene>
<evidence type="ECO:0000256" key="3">
    <source>
        <dbReference type="ARBA" id="ARBA00022771"/>
    </source>
</evidence>
<evidence type="ECO:0000256" key="6">
    <source>
        <dbReference type="PROSITE-ProRule" id="PRU00309"/>
    </source>
</evidence>
<organism evidence="9 10">
    <name type="scientific">Carassius auratus</name>
    <name type="common">Goldfish</name>
    <dbReference type="NCBI Taxonomy" id="7957"/>
    <lineage>
        <taxon>Eukaryota</taxon>
        <taxon>Metazoa</taxon>
        <taxon>Chordata</taxon>
        <taxon>Craniata</taxon>
        <taxon>Vertebrata</taxon>
        <taxon>Euteleostomi</taxon>
        <taxon>Actinopterygii</taxon>
        <taxon>Neopterygii</taxon>
        <taxon>Teleostei</taxon>
        <taxon>Ostariophysi</taxon>
        <taxon>Cypriniformes</taxon>
        <taxon>Cyprinidae</taxon>
        <taxon>Cyprininae</taxon>
        <taxon>Carassius</taxon>
    </lineage>
</organism>
<accession>A0A6P6MC53</accession>
<comment type="cofactor">
    <cofactor evidence="1">
        <name>a divalent metal cation</name>
        <dbReference type="ChEBI" id="CHEBI:60240"/>
    </cofactor>
</comment>
<dbReference type="Gene3D" id="6.20.210.20">
    <property type="entry name" value="THAP domain"/>
    <property type="match status" value="1"/>
</dbReference>
<dbReference type="GeneID" id="113066278"/>
<dbReference type="Pfam" id="PF13613">
    <property type="entry name" value="HTH_Tnp_4"/>
    <property type="match status" value="1"/>
</dbReference>
<reference evidence="10" key="1">
    <citation type="submission" date="2025-08" db="UniProtKB">
        <authorList>
            <consortium name="RefSeq"/>
        </authorList>
    </citation>
    <scope>IDENTIFICATION</scope>
    <source>
        <strain evidence="10">Wakin</strain>
        <tissue evidence="10">Muscle</tissue>
    </source>
</reference>
<dbReference type="Proteomes" id="UP000515129">
    <property type="component" value="Chromosome 4"/>
</dbReference>
<dbReference type="PANTHER" id="PTHR23080:SF133">
    <property type="entry name" value="SI:CH211-262I1.5-RELATED"/>
    <property type="match status" value="1"/>
</dbReference>